<feature type="domain" description="HTH luxR-type" evidence="4">
    <location>
        <begin position="138"/>
        <end position="203"/>
    </location>
</feature>
<keyword evidence="2" id="KW-0238">DNA-binding</keyword>
<dbReference type="GO" id="GO:0006355">
    <property type="term" value="P:regulation of DNA-templated transcription"/>
    <property type="evidence" value="ECO:0007669"/>
    <property type="project" value="InterPro"/>
</dbReference>
<dbReference type="PANTHER" id="PTHR43214">
    <property type="entry name" value="TWO-COMPONENT RESPONSE REGULATOR"/>
    <property type="match status" value="1"/>
</dbReference>
<evidence type="ECO:0000256" key="1">
    <source>
        <dbReference type="ARBA" id="ARBA00022553"/>
    </source>
</evidence>
<dbReference type="PROSITE" id="PS00622">
    <property type="entry name" value="HTH_LUXR_1"/>
    <property type="match status" value="1"/>
</dbReference>
<evidence type="ECO:0000259" key="4">
    <source>
        <dbReference type="PROSITE" id="PS50043"/>
    </source>
</evidence>
<evidence type="ECO:0000313" key="7">
    <source>
        <dbReference type="EMBL" id="KIE13648.1"/>
    </source>
</evidence>
<proteinExistence type="predicted"/>
<sequence length="207" mass="22950">MADLIRVLVVDDHAVVRNGLVLMVQHELGMIPIAEASNGEEAITLFHQHQPDVTLMDLRMPDITGVEAITTIRQKCPEARIIILTTYDGDENIYRGLHAGAKGYILKDAPLDEITKAIRAVHAGKKYIPPEIGAKLTDRINGAQLSDRECEVLRLIAKGRCNREIGEILNVTEGTVKMHVNHILTKLRASDRTQAVVIALKRGIIRM</sequence>
<dbReference type="Pfam" id="PF00072">
    <property type="entry name" value="Response_reg"/>
    <property type="match status" value="1"/>
</dbReference>
<dbReference type="InterPro" id="IPR011006">
    <property type="entry name" value="CheY-like_superfamily"/>
</dbReference>
<name>A0A0C1RDE7_9CYAN</name>
<evidence type="ECO:0000259" key="5">
    <source>
        <dbReference type="PROSITE" id="PS50110"/>
    </source>
</evidence>
<organism evidence="7">
    <name type="scientific">Tolypothrix bouteillei VB521301</name>
    <dbReference type="NCBI Taxonomy" id="1479485"/>
    <lineage>
        <taxon>Bacteria</taxon>
        <taxon>Bacillati</taxon>
        <taxon>Cyanobacteriota</taxon>
        <taxon>Cyanophyceae</taxon>
        <taxon>Nostocales</taxon>
        <taxon>Tolypothrichaceae</taxon>
        <taxon>Tolypothrix</taxon>
    </lineage>
</organism>
<evidence type="ECO:0000313" key="6">
    <source>
        <dbReference type="EMBL" id="KAF3884313.1"/>
    </source>
</evidence>
<dbReference type="InterPro" id="IPR039420">
    <property type="entry name" value="WalR-like"/>
</dbReference>
<reference evidence="6" key="2">
    <citation type="submission" date="2019-11" db="EMBL/GenBank/DDBJ databases">
        <title>Improved Assembly of Tolypothrix boutellei genome.</title>
        <authorList>
            <person name="Sarangi A.N."/>
            <person name="Mukherjee M."/>
            <person name="Ghosh S."/>
            <person name="Singh D."/>
            <person name="Das A."/>
            <person name="Kant S."/>
            <person name="Prusty A."/>
            <person name="Tripathy S."/>
        </authorList>
    </citation>
    <scope>NUCLEOTIDE SEQUENCE</scope>
    <source>
        <strain evidence="6">VB521301</strain>
    </source>
</reference>
<dbReference type="SMART" id="SM00448">
    <property type="entry name" value="REC"/>
    <property type="match status" value="1"/>
</dbReference>
<dbReference type="CDD" id="cd17535">
    <property type="entry name" value="REC_NarL-like"/>
    <property type="match status" value="1"/>
</dbReference>
<dbReference type="AlphaFoldDB" id="A0A0C1RDE7"/>
<comment type="caution">
    <text evidence="7">The sequence shown here is derived from an EMBL/GenBank/DDBJ whole genome shotgun (WGS) entry which is preliminary data.</text>
</comment>
<dbReference type="STRING" id="1479485.DA73_0202945"/>
<dbReference type="RefSeq" id="WP_038073804.1">
    <property type="nucleotide sequence ID" value="NZ_JHEG04000001.1"/>
</dbReference>
<dbReference type="GO" id="GO:0003677">
    <property type="term" value="F:DNA binding"/>
    <property type="evidence" value="ECO:0007669"/>
    <property type="project" value="UniProtKB-KW"/>
</dbReference>
<gene>
    <name evidence="7" type="ORF">DA73_0202945</name>
    <name evidence="6" type="ORF">DA73_0400001530</name>
</gene>
<dbReference type="SUPFAM" id="SSF46894">
    <property type="entry name" value="C-terminal effector domain of the bipartite response regulators"/>
    <property type="match status" value="1"/>
</dbReference>
<dbReference type="CDD" id="cd06170">
    <property type="entry name" value="LuxR_C_like"/>
    <property type="match status" value="1"/>
</dbReference>
<evidence type="ECO:0000256" key="2">
    <source>
        <dbReference type="ARBA" id="ARBA00023125"/>
    </source>
</evidence>
<dbReference type="Proteomes" id="UP000029738">
    <property type="component" value="Unassembled WGS sequence"/>
</dbReference>
<accession>A0A0C1RDE7</accession>
<dbReference type="EMBL" id="JHEG04000001">
    <property type="protein sequence ID" value="KAF3884313.1"/>
    <property type="molecule type" value="Genomic_DNA"/>
</dbReference>
<dbReference type="EMBL" id="JHEG02000012">
    <property type="protein sequence ID" value="KIE13648.1"/>
    <property type="molecule type" value="Genomic_DNA"/>
</dbReference>
<keyword evidence="1 3" id="KW-0597">Phosphoprotein</keyword>
<dbReference type="InterPro" id="IPR016032">
    <property type="entry name" value="Sig_transdc_resp-reg_C-effctor"/>
</dbReference>
<dbReference type="SUPFAM" id="SSF52172">
    <property type="entry name" value="CheY-like"/>
    <property type="match status" value="1"/>
</dbReference>
<dbReference type="InterPro" id="IPR000792">
    <property type="entry name" value="Tscrpt_reg_LuxR_C"/>
</dbReference>
<dbReference type="Gene3D" id="3.40.50.2300">
    <property type="match status" value="1"/>
</dbReference>
<dbReference type="OrthoDB" id="509129at2"/>
<dbReference type="GO" id="GO:0000160">
    <property type="term" value="P:phosphorelay signal transduction system"/>
    <property type="evidence" value="ECO:0007669"/>
    <property type="project" value="InterPro"/>
</dbReference>
<protein>
    <submittedName>
        <fullName evidence="7">LuxR family transcriptional regulator</fullName>
    </submittedName>
    <submittedName>
        <fullName evidence="6">Response regulator transcription factor</fullName>
    </submittedName>
</protein>
<dbReference type="PRINTS" id="PR00038">
    <property type="entry name" value="HTHLUXR"/>
</dbReference>
<reference evidence="7" key="1">
    <citation type="journal article" date="2015" name="Genome Announc.">
        <title>Draft Genome Sequence of Tolypothrix boutellei Strain VB521301.</title>
        <authorList>
            <person name="Chandrababunaidu M.M."/>
            <person name="Singh D."/>
            <person name="Sen D."/>
            <person name="Bhan S."/>
            <person name="Das S."/>
            <person name="Gupta A."/>
            <person name="Adhikary S.P."/>
            <person name="Tripathy S."/>
        </authorList>
    </citation>
    <scope>NUCLEOTIDE SEQUENCE</scope>
    <source>
        <strain evidence="7">VB521301</strain>
    </source>
</reference>
<dbReference type="InterPro" id="IPR001789">
    <property type="entry name" value="Sig_transdc_resp-reg_receiver"/>
</dbReference>
<dbReference type="Pfam" id="PF00196">
    <property type="entry name" value="GerE"/>
    <property type="match status" value="1"/>
</dbReference>
<evidence type="ECO:0000313" key="8">
    <source>
        <dbReference type="Proteomes" id="UP000029738"/>
    </source>
</evidence>
<dbReference type="SMART" id="SM00421">
    <property type="entry name" value="HTH_LUXR"/>
    <property type="match status" value="1"/>
</dbReference>
<dbReference type="PANTHER" id="PTHR43214:SF43">
    <property type="entry name" value="TWO-COMPONENT RESPONSE REGULATOR"/>
    <property type="match status" value="1"/>
</dbReference>
<feature type="modified residue" description="4-aspartylphosphate" evidence="3">
    <location>
        <position position="57"/>
    </location>
</feature>
<keyword evidence="8" id="KW-1185">Reference proteome</keyword>
<feature type="domain" description="Response regulatory" evidence="5">
    <location>
        <begin position="6"/>
        <end position="122"/>
    </location>
</feature>
<dbReference type="PROSITE" id="PS50043">
    <property type="entry name" value="HTH_LUXR_2"/>
    <property type="match status" value="1"/>
</dbReference>
<evidence type="ECO:0000256" key="3">
    <source>
        <dbReference type="PROSITE-ProRule" id="PRU00169"/>
    </source>
</evidence>
<dbReference type="InterPro" id="IPR058245">
    <property type="entry name" value="NreC/VraR/RcsB-like_REC"/>
</dbReference>
<dbReference type="PROSITE" id="PS50110">
    <property type="entry name" value="RESPONSE_REGULATORY"/>
    <property type="match status" value="1"/>
</dbReference>